<dbReference type="OrthoDB" id="9798604at2"/>
<proteinExistence type="predicted"/>
<dbReference type="RefSeq" id="WP_095491768.1">
    <property type="nucleotide sequence ID" value="NZ_NPKJ01000022.1"/>
</dbReference>
<dbReference type="EMBL" id="NPKJ01000022">
    <property type="protein sequence ID" value="PAQ10912.1"/>
    <property type="molecule type" value="Genomic_DNA"/>
</dbReference>
<protein>
    <submittedName>
        <fullName evidence="1">Uncharacterized protein</fullName>
    </submittedName>
</protein>
<reference evidence="1 2" key="1">
    <citation type="submission" date="2017-08" db="EMBL/GenBank/DDBJ databases">
        <title>Mesorhizobium wenxinae sp. nov., a novel rhizobial species isolated from root nodules of chickpea (Cicer arietinum L.).</title>
        <authorList>
            <person name="Zhang J."/>
        </authorList>
    </citation>
    <scope>NUCLEOTIDE SEQUENCE [LARGE SCALE GENOMIC DNA]</scope>
    <source>
        <strain evidence="1 2">SDW018</strain>
    </source>
</reference>
<evidence type="ECO:0000313" key="1">
    <source>
        <dbReference type="EMBL" id="PAQ10912.1"/>
    </source>
</evidence>
<keyword evidence="2" id="KW-1185">Reference proteome</keyword>
<sequence length="126" mass="14185">MVLDTRAKQVANEHHDIVVIDAGFDSAFFLHPFVGRRKARVLVLEWGRHNTDDRQLERGADSNIRDEDTYSGRPWNYTIGLTGGTNCGFGQTPPFHTNDFRLKGLCGIGLDWPISYDDLEPFCCAA</sequence>
<dbReference type="AlphaFoldDB" id="A0A271LRW2"/>
<dbReference type="Proteomes" id="UP000216442">
    <property type="component" value="Unassembled WGS sequence"/>
</dbReference>
<name>A0A271LRW2_9HYPH</name>
<evidence type="ECO:0000313" key="2">
    <source>
        <dbReference type="Proteomes" id="UP000216442"/>
    </source>
</evidence>
<organism evidence="1 2">
    <name type="scientific">Mesorhizobium temperatum</name>
    <dbReference type="NCBI Taxonomy" id="241416"/>
    <lineage>
        <taxon>Bacteria</taxon>
        <taxon>Pseudomonadati</taxon>
        <taxon>Pseudomonadota</taxon>
        <taxon>Alphaproteobacteria</taxon>
        <taxon>Hyphomicrobiales</taxon>
        <taxon>Phyllobacteriaceae</taxon>
        <taxon>Mesorhizobium</taxon>
    </lineage>
</organism>
<accession>A0A271LRW2</accession>
<comment type="caution">
    <text evidence="1">The sequence shown here is derived from an EMBL/GenBank/DDBJ whole genome shotgun (WGS) entry which is preliminary data.</text>
</comment>
<gene>
    <name evidence="1" type="ORF">CIT26_06275</name>
</gene>